<dbReference type="SUPFAM" id="SSF51735">
    <property type="entry name" value="NAD(P)-binding Rossmann-fold domains"/>
    <property type="match status" value="1"/>
</dbReference>
<keyword evidence="5" id="KW-1185">Reference proteome</keyword>
<dbReference type="Proteomes" id="UP000277212">
    <property type="component" value="Unassembled WGS sequence"/>
</dbReference>
<evidence type="ECO:0000313" key="5">
    <source>
        <dbReference type="Proteomes" id="UP000277212"/>
    </source>
</evidence>
<evidence type="ECO:0000313" key="4">
    <source>
        <dbReference type="EMBL" id="RMJ18584.1"/>
    </source>
</evidence>
<proteinExistence type="inferred from homology"/>
<comment type="caution">
    <text evidence="4">The sequence shown here is derived from an EMBL/GenBank/DDBJ whole genome shotgun (WGS) entry which is preliminary data.</text>
</comment>
<organism evidence="4 5">
    <name type="scientific">Fusarium kuroshium</name>
    <dbReference type="NCBI Taxonomy" id="2010991"/>
    <lineage>
        <taxon>Eukaryota</taxon>
        <taxon>Fungi</taxon>
        <taxon>Dikarya</taxon>
        <taxon>Ascomycota</taxon>
        <taxon>Pezizomycotina</taxon>
        <taxon>Sordariomycetes</taxon>
        <taxon>Hypocreomycetidae</taxon>
        <taxon>Hypocreales</taxon>
        <taxon>Nectriaceae</taxon>
        <taxon>Fusarium</taxon>
        <taxon>Fusarium solani species complex</taxon>
    </lineage>
</organism>
<dbReference type="Gene3D" id="3.40.50.720">
    <property type="entry name" value="NAD(P)-binding Rossmann-like Domain"/>
    <property type="match status" value="1"/>
</dbReference>
<dbReference type="OrthoDB" id="191139at2759"/>
<sequence length="351" mass="37096">MTSNSQFNNKTTGTEVAAAFGDEIRGKNVVITGVSPSSIGASTALAIASQAPSTLVLASRTQSKLEAVAAEIKGKYSKVSVKIVLLDLSSIESIKAAAAEIGDALDHIDVLINNAGLNLQTRDAVTTPGSIKVDQQLFTNHVGPFLLTELLLSKIINAASKSPKGSVRIVNVSSHGHRLSPIRFSDYAFEKDLYNGVPEEERPPTAVIPGFLQAKDGYPGFIGYGQSKAANVLHCVELTRRLQKAGSNVSALSVHPGTIDTGLTRSLDSEGRGTMGGTAPGGVWKTMDQGAATTLVAAFDPKLTEGWTKPYWYLADCQPADEKLAAHAHDAKAAEKLWSETEKMLGIKSIV</sequence>
<accession>A0A3M2SLZ0</accession>
<dbReference type="AlphaFoldDB" id="A0A3M2SLZ0"/>
<evidence type="ECO:0008006" key="6">
    <source>
        <dbReference type="Google" id="ProtNLM"/>
    </source>
</evidence>
<dbReference type="InterPro" id="IPR036291">
    <property type="entry name" value="NAD(P)-bd_dom_sf"/>
</dbReference>
<dbReference type="STRING" id="2010991.A0A3M2SLZ0"/>
<dbReference type="GO" id="GO:0016491">
    <property type="term" value="F:oxidoreductase activity"/>
    <property type="evidence" value="ECO:0007669"/>
    <property type="project" value="UniProtKB-KW"/>
</dbReference>
<dbReference type="EMBL" id="NKUJ01000017">
    <property type="protein sequence ID" value="RMJ18584.1"/>
    <property type="molecule type" value="Genomic_DNA"/>
</dbReference>
<evidence type="ECO:0000256" key="3">
    <source>
        <dbReference type="SAM" id="MobiDB-lite"/>
    </source>
</evidence>
<evidence type="ECO:0000256" key="1">
    <source>
        <dbReference type="ARBA" id="ARBA00006484"/>
    </source>
</evidence>
<gene>
    <name evidence="4" type="ORF">CDV36_001748</name>
</gene>
<protein>
    <recommendedName>
        <fullName evidence="6">Oxidoreductase</fullName>
    </recommendedName>
</protein>
<evidence type="ECO:0000256" key="2">
    <source>
        <dbReference type="ARBA" id="ARBA00023002"/>
    </source>
</evidence>
<name>A0A3M2SLZ0_9HYPO</name>
<comment type="similarity">
    <text evidence="1">Belongs to the short-chain dehydrogenases/reductases (SDR) family.</text>
</comment>
<dbReference type="InterPro" id="IPR002347">
    <property type="entry name" value="SDR_fam"/>
</dbReference>
<dbReference type="PANTHER" id="PTHR24320">
    <property type="entry name" value="RETINOL DEHYDROGENASE"/>
    <property type="match status" value="1"/>
</dbReference>
<reference evidence="4 5" key="1">
    <citation type="submission" date="2017-06" db="EMBL/GenBank/DDBJ databases">
        <title>Comparative genomic analysis of Ambrosia Fusariam Clade fungi.</title>
        <authorList>
            <person name="Stajich J.E."/>
            <person name="Carrillo J."/>
            <person name="Kijimoto T."/>
            <person name="Eskalen A."/>
            <person name="O'Donnell K."/>
            <person name="Kasson M."/>
        </authorList>
    </citation>
    <scope>NUCLEOTIDE SEQUENCE [LARGE SCALE GENOMIC DNA]</scope>
    <source>
        <strain evidence="4">UCR3666</strain>
    </source>
</reference>
<dbReference type="PANTHER" id="PTHR24320:SF283">
    <property type="entry name" value="RETINOL DEHYDROGENASE 11"/>
    <property type="match status" value="1"/>
</dbReference>
<dbReference type="Pfam" id="PF00106">
    <property type="entry name" value="adh_short"/>
    <property type="match status" value="1"/>
</dbReference>
<dbReference type="PRINTS" id="PR00081">
    <property type="entry name" value="GDHRDH"/>
</dbReference>
<feature type="region of interest" description="Disordered" evidence="3">
    <location>
        <begin position="262"/>
        <end position="283"/>
    </location>
</feature>
<keyword evidence="2" id="KW-0560">Oxidoreductase</keyword>